<feature type="compositionally biased region" description="Polar residues" evidence="1">
    <location>
        <begin position="68"/>
        <end position="79"/>
    </location>
</feature>
<protein>
    <submittedName>
        <fullName evidence="2">Uncharacterized protein</fullName>
    </submittedName>
</protein>
<evidence type="ECO:0000313" key="2">
    <source>
        <dbReference type="EMBL" id="PTU52180.1"/>
    </source>
</evidence>
<sequence>MRNLHCQVRVPLTPAAPTKGASAPFLYCYSLYRPLRGLARSHRITTALKPGSVPVGAGKPAKRPVQAIQKQQTKKSPPV</sequence>
<dbReference type="EMBL" id="QANO01000105">
    <property type="protein sequence ID" value="PTU52180.1"/>
    <property type="molecule type" value="Genomic_DNA"/>
</dbReference>
<gene>
    <name evidence="2" type="ORF">DBB42_11090</name>
</gene>
<feature type="region of interest" description="Disordered" evidence="1">
    <location>
        <begin position="50"/>
        <end position="79"/>
    </location>
</feature>
<dbReference type="AlphaFoldDB" id="A0A2R7UKF0"/>
<comment type="caution">
    <text evidence="2">The sequence shown here is derived from an EMBL/GenBank/DDBJ whole genome shotgun (WGS) entry which is preliminary data.</text>
</comment>
<reference evidence="2 3" key="1">
    <citation type="submission" date="2018-04" db="EMBL/GenBank/DDBJ databases">
        <authorList>
            <person name="Go L.Y."/>
            <person name="Mitchell J.A."/>
        </authorList>
    </citation>
    <scope>NUCLEOTIDE SEQUENCE [LARGE SCALE GENOMIC DNA]</scope>
    <source>
        <strain evidence="2 3">KCJK7865</strain>
    </source>
</reference>
<evidence type="ECO:0000313" key="3">
    <source>
        <dbReference type="Proteomes" id="UP000244874"/>
    </source>
</evidence>
<evidence type="ECO:0000256" key="1">
    <source>
        <dbReference type="SAM" id="MobiDB-lite"/>
    </source>
</evidence>
<proteinExistence type="predicted"/>
<organism evidence="2 3">
    <name type="scientific">Pseudomonas plecoglossicida</name>
    <dbReference type="NCBI Taxonomy" id="70775"/>
    <lineage>
        <taxon>Bacteria</taxon>
        <taxon>Pseudomonadati</taxon>
        <taxon>Pseudomonadota</taxon>
        <taxon>Gammaproteobacteria</taxon>
        <taxon>Pseudomonadales</taxon>
        <taxon>Pseudomonadaceae</taxon>
        <taxon>Pseudomonas</taxon>
    </lineage>
</organism>
<accession>A0A2R7UKF0</accession>
<dbReference type="Proteomes" id="UP000244874">
    <property type="component" value="Unassembled WGS sequence"/>
</dbReference>
<name>A0A2R7UKF0_PSEDL</name>